<feature type="compositionally biased region" description="Basic and acidic residues" evidence="2">
    <location>
        <begin position="735"/>
        <end position="746"/>
    </location>
</feature>
<gene>
    <name evidence="4" type="ORF">FSB_LOCUS24831</name>
</gene>
<dbReference type="InterPro" id="IPR043128">
    <property type="entry name" value="Rev_trsase/Diguanyl_cyclase"/>
</dbReference>
<dbReference type="InterPro" id="IPR001584">
    <property type="entry name" value="Integrase_cat-core"/>
</dbReference>
<dbReference type="InterPro" id="IPR041588">
    <property type="entry name" value="Integrase_H2C2"/>
</dbReference>
<dbReference type="InterPro" id="IPR036397">
    <property type="entry name" value="RNaseH_sf"/>
</dbReference>
<dbReference type="GO" id="GO:0003824">
    <property type="term" value="F:catalytic activity"/>
    <property type="evidence" value="ECO:0007669"/>
    <property type="project" value="UniProtKB-KW"/>
</dbReference>
<dbReference type="SUPFAM" id="SSF53098">
    <property type="entry name" value="Ribonuclease H-like"/>
    <property type="match status" value="1"/>
</dbReference>
<dbReference type="Gene3D" id="3.10.20.370">
    <property type="match status" value="1"/>
</dbReference>
<feature type="region of interest" description="Disordered" evidence="2">
    <location>
        <begin position="1339"/>
        <end position="1362"/>
    </location>
</feature>
<feature type="compositionally biased region" description="Basic and acidic residues" evidence="2">
    <location>
        <begin position="146"/>
        <end position="171"/>
    </location>
</feature>
<protein>
    <recommendedName>
        <fullName evidence="3">Integrase catalytic domain-containing protein</fullName>
    </recommendedName>
</protein>
<dbReference type="InterPro" id="IPR012337">
    <property type="entry name" value="RNaseH-like_sf"/>
</dbReference>
<dbReference type="Gene3D" id="3.30.70.270">
    <property type="match status" value="2"/>
</dbReference>
<dbReference type="InterPro" id="IPR041577">
    <property type="entry name" value="RT_RNaseH_2"/>
</dbReference>
<feature type="compositionally biased region" description="Polar residues" evidence="2">
    <location>
        <begin position="716"/>
        <end position="734"/>
    </location>
</feature>
<organism evidence="4">
    <name type="scientific">Fagus sylvatica</name>
    <name type="common">Beechnut</name>
    <dbReference type="NCBI Taxonomy" id="28930"/>
    <lineage>
        <taxon>Eukaryota</taxon>
        <taxon>Viridiplantae</taxon>
        <taxon>Streptophyta</taxon>
        <taxon>Embryophyta</taxon>
        <taxon>Tracheophyta</taxon>
        <taxon>Spermatophyta</taxon>
        <taxon>Magnoliopsida</taxon>
        <taxon>eudicotyledons</taxon>
        <taxon>Gunneridae</taxon>
        <taxon>Pentapetalae</taxon>
        <taxon>rosids</taxon>
        <taxon>fabids</taxon>
        <taxon>Fagales</taxon>
        <taxon>Fagaceae</taxon>
        <taxon>Fagus</taxon>
    </lineage>
</organism>
<evidence type="ECO:0000256" key="2">
    <source>
        <dbReference type="SAM" id="MobiDB-lite"/>
    </source>
</evidence>
<dbReference type="InterPro" id="IPR005162">
    <property type="entry name" value="Retrotrans_gag_dom"/>
</dbReference>
<feature type="domain" description="Integrase catalytic" evidence="3">
    <location>
        <begin position="1464"/>
        <end position="1635"/>
    </location>
</feature>
<feature type="region of interest" description="Disordered" evidence="2">
    <location>
        <begin position="146"/>
        <end position="175"/>
    </location>
</feature>
<evidence type="ECO:0000313" key="4">
    <source>
        <dbReference type="EMBL" id="SPC96949.1"/>
    </source>
</evidence>
<dbReference type="Pfam" id="PF00665">
    <property type="entry name" value="rve"/>
    <property type="match status" value="1"/>
</dbReference>
<dbReference type="PANTHER" id="PTHR37984">
    <property type="entry name" value="PROTEIN CBG26694"/>
    <property type="match status" value="1"/>
</dbReference>
<evidence type="ECO:0000259" key="3">
    <source>
        <dbReference type="PROSITE" id="PS50994"/>
    </source>
</evidence>
<dbReference type="PANTHER" id="PTHR37984:SF5">
    <property type="entry name" value="PROTEIN NYNRIN-LIKE"/>
    <property type="match status" value="1"/>
</dbReference>
<dbReference type="Gene3D" id="3.30.420.10">
    <property type="entry name" value="Ribonuclease H-like superfamily/Ribonuclease H"/>
    <property type="match status" value="1"/>
</dbReference>
<dbReference type="Pfam" id="PF00078">
    <property type="entry name" value="RVT_1"/>
    <property type="match status" value="1"/>
</dbReference>
<dbReference type="Gene3D" id="3.10.10.10">
    <property type="entry name" value="HIV Type 1 Reverse Transcriptase, subunit A, domain 1"/>
    <property type="match status" value="1"/>
</dbReference>
<feature type="compositionally biased region" description="Polar residues" evidence="2">
    <location>
        <begin position="1341"/>
        <end position="1354"/>
    </location>
</feature>
<dbReference type="Pfam" id="PF03732">
    <property type="entry name" value="Retrotrans_gag"/>
    <property type="match status" value="1"/>
</dbReference>
<proteinExistence type="predicted"/>
<accession>A0A2N9GC43</accession>
<dbReference type="InterPro" id="IPR043502">
    <property type="entry name" value="DNA/RNA_pol_sf"/>
</dbReference>
<dbReference type="InterPro" id="IPR050951">
    <property type="entry name" value="Retrovirus_Pol_polyprotein"/>
</dbReference>
<sequence>MERADSQAHDYGKGLVFFINQQPWYLPPGKRLRQHQWKQRMMKKKAGPPRCPLVTIDSSTKPSVAAPVEARTDLRSLGGTTMPPKKSTRQNLVANSHVEVESQAHSHAMGETHVQGGGQTLGGENLLSGGQTQAELAESLRLLKEVNGNKEDHQNKNDNRNHEERESHNKNDTPFVTMSDVADLLKQERERLPKEPRHFVRRPPYPIELLKEPYPEKYDTPTFVLFDGRKGSAMEHINKFLDSMGPFVAHGDLCLREFSKALVDRAYTWYTVMPAGSIKTWEDMVKSFCSKYFHVEEKNTLVNLHSTKQQTGEDLVKYIHHFRDVSLDCHVKYQEGELVEVCIDNMLSEFRAHLENLDISRDKKSLPQTLTVSTTATASDTKWKNSTEKVYEEPPPLPFTAEEMMAIFDKWVQDQVIKLPKITKQSTAEEQKDPKYCCYHRYVHHPTVDCWTLRWEVNRKIQDDTLQLSEEQQKVHKTLFPNYKKDKNKAVVSVVIHGNVSDMEVEESAAASSSLVPTAIRTLQKSPKFKSLFNQLGFGPEARNAVMEALITIAAESGATCFTAKAHASRAFLETTNAITFTDEDMETPYHVLLGRPWLYKHKLVSSTYHQCVKGRLNGKPIRIAANSSPFDQTETEAHFVEATLYDDLASTGEPSIVRPCGTPLLEWEDIKDDLEVDLWELLERKKKRKEREVEVGSPPQCIENLEEVVVDQAESTAETQNSEEVAIDQTESTAVKEEKSTTAEPKMTAKEELEVINLSDDLDVNKPISISMSLSIEERKCMIDLLHEYKDVFAWDYDEMPGIDPGLVAHSLNVEPGTRPVVQPMRTFHTEVEAQITQEVKKLLAAGFIKPIQHPRWLSNIVPVKKKNGQIRCCVDFRNLNKACPKDEFPLPNMDLLIDSAAGHAMFSFMDGFSCYNQIRMSTKNAEKTAFRTPIDNFYYTVMPFGLKNAGATYQRTMTVMFYDMMHKEIEDYVDDIVVKSKKKEDHLETSRKVFDRCRLYKLKMNPLKCALEVSAGKFLGFLVHNRGIDVDLAKASAIATMKAPTFHKELKSFLGRLSYIRRFIPGLPAVTAVFTPLMKKGVPFVWFTACQQAFEKIQAIMTKLPTVCAPVPGRPLRLYLASNSEAIGGLIAQEDEDGTKKPVYYVSRALRDVETTYSGAKRACLALIYASQRLRHYFLAHKIQLMTKSHPIRSLLHRPSQAIADLLAQFLGEDSSSISHEVLGGVGEALLADLVDSIWTLKFDGSSTSNSSGAGPKMDVTINKRNMPIIDLLKEEFEEQNFDVEDWRTPIKAKLMSPEGVADLKILNDSVLIAGDLYRRVPRGVLARCVNLKEAARRQQGNSQKSMRSPVNSKMRPAKRQFSSRSWPQDILWKETLFWKGFHGDPLRCLSLAESQIVMKEAHSGECGEHQGKKRLYQLLLTLGYYWPTMKRDTADFVKSSHTCQLQANLIHTHPTSLQNMATPWPFHIWGLDLIGPINLPSGGYIWILVATEYFSKWVEAIPLRKATGAAVANFIREHIITRFGIPHKIISDNGTPFVNKSVKEVLEHYRIKHRRSTPYYPQGNGQVEATNHMLLRILSKMVFDYGKGWSSHLADTLWAYRGSTKTATSFTPYSLVYSTDAISPTELLVPNPRILHEMDLEADADICAEARVADLESLEEARELAQVHSLRYHQKLANAYEKTLQTRIFAKGQMVLKTVDHVRRGLPSLSKFAQNWEGSYLLNP</sequence>
<dbReference type="SUPFAM" id="SSF56672">
    <property type="entry name" value="DNA/RNA polymerases"/>
    <property type="match status" value="1"/>
</dbReference>
<dbReference type="InterPro" id="IPR000477">
    <property type="entry name" value="RT_dom"/>
</dbReference>
<dbReference type="EMBL" id="OIVN01001718">
    <property type="protein sequence ID" value="SPC96949.1"/>
    <property type="molecule type" value="Genomic_DNA"/>
</dbReference>
<dbReference type="GO" id="GO:0015074">
    <property type="term" value="P:DNA integration"/>
    <property type="evidence" value="ECO:0007669"/>
    <property type="project" value="InterPro"/>
</dbReference>
<dbReference type="Pfam" id="PF17921">
    <property type="entry name" value="Integrase_H2C2"/>
    <property type="match status" value="1"/>
</dbReference>
<dbReference type="GO" id="GO:0003676">
    <property type="term" value="F:nucleic acid binding"/>
    <property type="evidence" value="ECO:0007669"/>
    <property type="project" value="InterPro"/>
</dbReference>
<dbReference type="PROSITE" id="PS50994">
    <property type="entry name" value="INTEGRASE"/>
    <property type="match status" value="1"/>
</dbReference>
<reference evidence="4" key="1">
    <citation type="submission" date="2018-02" db="EMBL/GenBank/DDBJ databases">
        <authorList>
            <person name="Cohen D.B."/>
            <person name="Kent A.D."/>
        </authorList>
    </citation>
    <scope>NUCLEOTIDE SEQUENCE</scope>
</reference>
<name>A0A2N9GC43_FAGSY</name>
<dbReference type="CDD" id="cd01647">
    <property type="entry name" value="RT_LTR"/>
    <property type="match status" value="1"/>
</dbReference>
<dbReference type="Pfam" id="PF17919">
    <property type="entry name" value="RT_RNaseH_2"/>
    <property type="match status" value="1"/>
</dbReference>
<dbReference type="Gene3D" id="1.10.340.70">
    <property type="match status" value="1"/>
</dbReference>
<evidence type="ECO:0000256" key="1">
    <source>
        <dbReference type="ARBA" id="ARBA00023268"/>
    </source>
</evidence>
<feature type="region of interest" description="Disordered" evidence="2">
    <location>
        <begin position="716"/>
        <end position="746"/>
    </location>
</feature>
<keyword evidence="1" id="KW-0511">Multifunctional enzyme</keyword>